<accession>A0AAV2TDL9</accession>
<proteinExistence type="predicted"/>
<gene>
    <name evidence="2" type="ORF">CDAUBV1_LOCUS8003</name>
</gene>
<comment type="caution">
    <text evidence="2">The sequence shown here is derived from an EMBL/GenBank/DDBJ whole genome shotgun (WGS) entry which is preliminary data.</text>
</comment>
<sequence>MNATPLPGSLSSTPSSRNLSAKAKPNPRPSSPATPATPVQPSPSHSKSITSAPVSLEHINDVPLHILREQKKMATLIAHLGDRYRSLRQSINSLSARIQTAGDSQPPSLGIPAYNMEQVINLNSNLHHPNSINT</sequence>
<feature type="compositionally biased region" description="Low complexity" evidence="1">
    <location>
        <begin position="1"/>
        <end position="20"/>
    </location>
</feature>
<name>A0AAV2TDL9_CALDB</name>
<dbReference type="AlphaFoldDB" id="A0AAV2TDL9"/>
<dbReference type="Proteomes" id="UP001497525">
    <property type="component" value="Unassembled WGS sequence"/>
</dbReference>
<evidence type="ECO:0000256" key="1">
    <source>
        <dbReference type="SAM" id="MobiDB-lite"/>
    </source>
</evidence>
<dbReference type="EMBL" id="CAXLJL010000206">
    <property type="protein sequence ID" value="CAL5134523.1"/>
    <property type="molecule type" value="Genomic_DNA"/>
</dbReference>
<feature type="region of interest" description="Disordered" evidence="1">
    <location>
        <begin position="1"/>
        <end position="54"/>
    </location>
</feature>
<protein>
    <submittedName>
        <fullName evidence="2">Uncharacterized protein</fullName>
    </submittedName>
</protein>
<organism evidence="2 3">
    <name type="scientific">Calicophoron daubneyi</name>
    <name type="common">Rumen fluke</name>
    <name type="synonym">Paramphistomum daubneyi</name>
    <dbReference type="NCBI Taxonomy" id="300641"/>
    <lineage>
        <taxon>Eukaryota</taxon>
        <taxon>Metazoa</taxon>
        <taxon>Spiralia</taxon>
        <taxon>Lophotrochozoa</taxon>
        <taxon>Platyhelminthes</taxon>
        <taxon>Trematoda</taxon>
        <taxon>Digenea</taxon>
        <taxon>Plagiorchiida</taxon>
        <taxon>Pronocephalata</taxon>
        <taxon>Paramphistomoidea</taxon>
        <taxon>Paramphistomidae</taxon>
        <taxon>Calicophoron</taxon>
    </lineage>
</organism>
<reference evidence="2" key="1">
    <citation type="submission" date="2024-06" db="EMBL/GenBank/DDBJ databases">
        <authorList>
            <person name="Liu X."/>
            <person name="Lenzi L."/>
            <person name="Haldenby T S."/>
            <person name="Uol C."/>
        </authorList>
    </citation>
    <scope>NUCLEOTIDE SEQUENCE</scope>
</reference>
<evidence type="ECO:0000313" key="3">
    <source>
        <dbReference type="Proteomes" id="UP001497525"/>
    </source>
</evidence>
<evidence type="ECO:0000313" key="2">
    <source>
        <dbReference type="EMBL" id="CAL5134523.1"/>
    </source>
</evidence>
<feature type="compositionally biased region" description="Low complexity" evidence="1">
    <location>
        <begin position="33"/>
        <end position="44"/>
    </location>
</feature>